<dbReference type="Proteomes" id="UP000613582">
    <property type="component" value="Unassembled WGS sequence"/>
</dbReference>
<reference evidence="2" key="2">
    <citation type="submission" date="2020-09" db="EMBL/GenBank/DDBJ databases">
        <authorList>
            <person name="Sun Q."/>
            <person name="Zhou Y."/>
        </authorList>
    </citation>
    <scope>NUCLEOTIDE SEQUENCE</scope>
    <source>
        <strain evidence="2">CGMCC 1.12921</strain>
    </source>
</reference>
<organism evidence="2 3">
    <name type="scientific">Aquisalinus flavus</name>
    <dbReference type="NCBI Taxonomy" id="1526572"/>
    <lineage>
        <taxon>Bacteria</taxon>
        <taxon>Pseudomonadati</taxon>
        <taxon>Pseudomonadota</taxon>
        <taxon>Alphaproteobacteria</taxon>
        <taxon>Parvularculales</taxon>
        <taxon>Parvularculaceae</taxon>
        <taxon>Aquisalinus</taxon>
    </lineage>
</organism>
<comment type="similarity">
    <text evidence="1">Belongs to the UPF0161 family.</text>
</comment>
<dbReference type="AlphaFoldDB" id="A0A8J2V6J4"/>
<reference evidence="2" key="1">
    <citation type="journal article" date="2014" name="Int. J. Syst. Evol. Microbiol.">
        <title>Complete genome sequence of Corynebacterium casei LMG S-19264T (=DSM 44701T), isolated from a smear-ripened cheese.</title>
        <authorList>
            <consortium name="US DOE Joint Genome Institute (JGI-PGF)"/>
            <person name="Walter F."/>
            <person name="Albersmeier A."/>
            <person name="Kalinowski J."/>
            <person name="Ruckert C."/>
        </authorList>
    </citation>
    <scope>NUCLEOTIDE SEQUENCE</scope>
    <source>
        <strain evidence="2">CGMCC 1.12921</strain>
    </source>
</reference>
<keyword evidence="1" id="KW-0472">Membrane</keyword>
<name>A0A8J2V6J4_9PROT</name>
<accession>A0A8J2V6J4</accession>
<dbReference type="EMBL" id="BMGH01000002">
    <property type="protein sequence ID" value="GGD19015.1"/>
    <property type="molecule type" value="Genomic_DNA"/>
</dbReference>
<dbReference type="NCBIfam" id="TIGR00278">
    <property type="entry name" value="membrane protein insertion efficiency factor YidD"/>
    <property type="match status" value="1"/>
</dbReference>
<comment type="caution">
    <text evidence="2">The sequence shown here is derived from an EMBL/GenBank/DDBJ whole genome shotgun (WGS) entry which is preliminary data.</text>
</comment>
<gene>
    <name evidence="2" type="ORF">GCM10011342_29650</name>
</gene>
<proteinExistence type="inferred from homology"/>
<dbReference type="PANTHER" id="PTHR33383">
    <property type="entry name" value="MEMBRANE PROTEIN INSERTION EFFICIENCY FACTOR-RELATED"/>
    <property type="match status" value="1"/>
</dbReference>
<comment type="function">
    <text evidence="1">Could be involved in insertion of integral membrane proteins into the membrane.</text>
</comment>
<dbReference type="HAMAP" id="MF_00386">
    <property type="entry name" value="UPF0161_YidD"/>
    <property type="match status" value="1"/>
</dbReference>
<dbReference type="InterPro" id="IPR002696">
    <property type="entry name" value="Membr_insert_effic_factor_YidD"/>
</dbReference>
<sequence length="97" mass="11223">MLKVYQLTLSPAFAAIGVQCRHAPTCSHYACEAYRRHGAWRGSWLTLARLARCHPLGSHGFDPVPDHLDDHPRAPWRYGVWSWHRRNGDERPPEPRD</sequence>
<evidence type="ECO:0000313" key="3">
    <source>
        <dbReference type="Proteomes" id="UP000613582"/>
    </source>
</evidence>
<evidence type="ECO:0000313" key="2">
    <source>
        <dbReference type="EMBL" id="GGD19015.1"/>
    </source>
</evidence>
<dbReference type="GO" id="GO:0005886">
    <property type="term" value="C:plasma membrane"/>
    <property type="evidence" value="ECO:0007669"/>
    <property type="project" value="UniProtKB-SubCell"/>
</dbReference>
<dbReference type="PANTHER" id="PTHR33383:SF1">
    <property type="entry name" value="MEMBRANE PROTEIN INSERTION EFFICIENCY FACTOR-RELATED"/>
    <property type="match status" value="1"/>
</dbReference>
<dbReference type="SMART" id="SM01234">
    <property type="entry name" value="Haemolytic"/>
    <property type="match status" value="1"/>
</dbReference>
<dbReference type="Pfam" id="PF01809">
    <property type="entry name" value="YidD"/>
    <property type="match status" value="1"/>
</dbReference>
<keyword evidence="3" id="KW-1185">Reference proteome</keyword>
<protein>
    <recommendedName>
        <fullName evidence="1">Putative membrane protein insertion efficiency factor</fullName>
    </recommendedName>
</protein>
<evidence type="ECO:0000256" key="1">
    <source>
        <dbReference type="HAMAP-Rule" id="MF_00386"/>
    </source>
</evidence>
<comment type="subcellular location">
    <subcellularLocation>
        <location evidence="1">Cell membrane</location>
        <topology evidence="1">Peripheral membrane protein</topology>
        <orientation evidence="1">Cytoplasmic side</orientation>
    </subcellularLocation>
</comment>
<keyword evidence="1" id="KW-1003">Cell membrane</keyword>